<keyword evidence="8" id="KW-0010">Activator</keyword>
<protein>
    <recommendedName>
        <fullName evidence="3">Sex-determining region Y protein</fullName>
    </recommendedName>
    <alternativeName>
        <fullName evidence="10">Testis-determining factor</fullName>
    </alternativeName>
</protein>
<dbReference type="Pfam" id="PF00505">
    <property type="entry name" value="HMG_box"/>
    <property type="match status" value="1"/>
</dbReference>
<name>A0A9D4TBT7_RHISA</name>
<dbReference type="CDD" id="cd01389">
    <property type="entry name" value="HMG-box_ROX1-like"/>
    <property type="match status" value="1"/>
</dbReference>
<dbReference type="PROSITE" id="PS50118">
    <property type="entry name" value="HMG_BOX_2"/>
    <property type="match status" value="1"/>
</dbReference>
<evidence type="ECO:0000256" key="4">
    <source>
        <dbReference type="ARBA" id="ARBA00022782"/>
    </source>
</evidence>
<evidence type="ECO:0000256" key="1">
    <source>
        <dbReference type="ARBA" id="ARBA00004324"/>
    </source>
</evidence>
<evidence type="ECO:0000256" key="13">
    <source>
        <dbReference type="SAM" id="MobiDB-lite"/>
    </source>
</evidence>
<evidence type="ECO:0000259" key="14">
    <source>
        <dbReference type="PROSITE" id="PS50118"/>
    </source>
</evidence>
<evidence type="ECO:0000256" key="7">
    <source>
        <dbReference type="ARBA" id="ARBA00023125"/>
    </source>
</evidence>
<evidence type="ECO:0000313" key="16">
    <source>
        <dbReference type="Proteomes" id="UP000821837"/>
    </source>
</evidence>
<dbReference type="Proteomes" id="UP000821837">
    <property type="component" value="Chromosome 1"/>
</dbReference>
<feature type="region of interest" description="Disordered" evidence="13">
    <location>
        <begin position="1"/>
        <end position="60"/>
    </location>
</feature>
<evidence type="ECO:0000256" key="9">
    <source>
        <dbReference type="ARBA" id="ARBA00023163"/>
    </source>
</evidence>
<dbReference type="PANTHER" id="PTHR10270">
    <property type="entry name" value="SOX TRANSCRIPTION FACTOR"/>
    <property type="match status" value="1"/>
</dbReference>
<organism evidence="15 16">
    <name type="scientific">Rhipicephalus sanguineus</name>
    <name type="common">Brown dog tick</name>
    <name type="synonym">Ixodes sanguineus</name>
    <dbReference type="NCBI Taxonomy" id="34632"/>
    <lineage>
        <taxon>Eukaryota</taxon>
        <taxon>Metazoa</taxon>
        <taxon>Ecdysozoa</taxon>
        <taxon>Arthropoda</taxon>
        <taxon>Chelicerata</taxon>
        <taxon>Arachnida</taxon>
        <taxon>Acari</taxon>
        <taxon>Parasitiformes</taxon>
        <taxon>Ixodida</taxon>
        <taxon>Ixodoidea</taxon>
        <taxon>Ixodidae</taxon>
        <taxon>Rhipicephalinae</taxon>
        <taxon>Rhipicephalus</taxon>
        <taxon>Rhipicephalus</taxon>
    </lineage>
</organism>
<dbReference type="VEuPathDB" id="VectorBase:RSAN_057047"/>
<keyword evidence="7 12" id="KW-0238">DNA-binding</keyword>
<dbReference type="GO" id="GO:0000978">
    <property type="term" value="F:RNA polymerase II cis-regulatory region sequence-specific DNA binding"/>
    <property type="evidence" value="ECO:0007669"/>
    <property type="project" value="TreeGrafter"/>
</dbReference>
<dbReference type="GO" id="GO:0016607">
    <property type="term" value="C:nuclear speck"/>
    <property type="evidence" value="ECO:0007669"/>
    <property type="project" value="UniProtKB-SubCell"/>
</dbReference>
<keyword evidence="6" id="KW-0726">Sexual differentiation</keyword>
<dbReference type="AlphaFoldDB" id="A0A9D4TBT7"/>
<evidence type="ECO:0000256" key="10">
    <source>
        <dbReference type="ARBA" id="ARBA00032498"/>
    </source>
</evidence>
<evidence type="ECO:0000256" key="2">
    <source>
        <dbReference type="ARBA" id="ARBA00005998"/>
    </source>
</evidence>
<evidence type="ECO:0000256" key="12">
    <source>
        <dbReference type="PROSITE-ProRule" id="PRU00267"/>
    </source>
</evidence>
<dbReference type="SMART" id="SM00398">
    <property type="entry name" value="HMG"/>
    <property type="match status" value="1"/>
</dbReference>
<evidence type="ECO:0000256" key="6">
    <source>
        <dbReference type="ARBA" id="ARBA00022928"/>
    </source>
</evidence>
<evidence type="ECO:0000256" key="3">
    <source>
        <dbReference type="ARBA" id="ARBA00019052"/>
    </source>
</evidence>
<comment type="function">
    <text evidence="11">Transcriptional regulator that controls a genetic switch in male development. It is necessary and sufficient for initiating male sex determination by directing the development of supporting cell precursors (pre-Sertoli cells) as Sertoli rather than granulosa cells. Involved in different aspects of gene regulation including promoter activation or repression. Binds to the DNA consensus sequence 5'-[AT]AACAA[AT]-3'. SRY HMG box recognizes DNA by partial intercalation in the minor groove and promotes DNA bending. Also involved in pre-mRNA splicing. In male adult brain involved in the maintenance of motor functions of dopaminergic neurons.</text>
</comment>
<dbReference type="InterPro" id="IPR036910">
    <property type="entry name" value="HMG_box_dom_sf"/>
</dbReference>
<keyword evidence="16" id="KW-1185">Reference proteome</keyword>
<evidence type="ECO:0000256" key="8">
    <source>
        <dbReference type="ARBA" id="ARBA00023159"/>
    </source>
</evidence>
<comment type="similarity">
    <text evidence="2">Belongs to the SRY family.</text>
</comment>
<keyword evidence="9" id="KW-0804">Transcription</keyword>
<dbReference type="InterPro" id="IPR009071">
    <property type="entry name" value="HMG_box_dom"/>
</dbReference>
<feature type="domain" description="HMG box" evidence="14">
    <location>
        <begin position="26"/>
        <end position="95"/>
    </location>
</feature>
<dbReference type="EMBL" id="JABSTV010001245">
    <property type="protein sequence ID" value="KAH7984486.1"/>
    <property type="molecule type" value="Genomic_DNA"/>
</dbReference>
<accession>A0A9D4TBT7</accession>
<dbReference type="GO" id="GO:0005516">
    <property type="term" value="F:calmodulin binding"/>
    <property type="evidence" value="ECO:0007669"/>
    <property type="project" value="UniProtKB-KW"/>
</dbReference>
<reference evidence="15" key="1">
    <citation type="journal article" date="2020" name="Cell">
        <title>Large-Scale Comparative Analyses of Tick Genomes Elucidate Their Genetic Diversity and Vector Capacities.</title>
        <authorList>
            <consortium name="Tick Genome and Microbiome Consortium (TIGMIC)"/>
            <person name="Jia N."/>
            <person name="Wang J."/>
            <person name="Shi W."/>
            <person name="Du L."/>
            <person name="Sun Y."/>
            <person name="Zhan W."/>
            <person name="Jiang J.F."/>
            <person name="Wang Q."/>
            <person name="Zhang B."/>
            <person name="Ji P."/>
            <person name="Bell-Sakyi L."/>
            <person name="Cui X.M."/>
            <person name="Yuan T.T."/>
            <person name="Jiang B.G."/>
            <person name="Yang W.F."/>
            <person name="Lam T.T."/>
            <person name="Chang Q.C."/>
            <person name="Ding S.J."/>
            <person name="Wang X.J."/>
            <person name="Zhu J.G."/>
            <person name="Ruan X.D."/>
            <person name="Zhao L."/>
            <person name="Wei J.T."/>
            <person name="Ye R.Z."/>
            <person name="Que T.C."/>
            <person name="Du C.H."/>
            <person name="Zhou Y.H."/>
            <person name="Cheng J.X."/>
            <person name="Dai P.F."/>
            <person name="Guo W.B."/>
            <person name="Han X.H."/>
            <person name="Huang E.J."/>
            <person name="Li L.F."/>
            <person name="Wei W."/>
            <person name="Gao Y.C."/>
            <person name="Liu J.Z."/>
            <person name="Shao H.Z."/>
            <person name="Wang X."/>
            <person name="Wang C.C."/>
            <person name="Yang T.C."/>
            <person name="Huo Q.B."/>
            <person name="Li W."/>
            <person name="Chen H.Y."/>
            <person name="Chen S.E."/>
            <person name="Zhou L.G."/>
            <person name="Ni X.B."/>
            <person name="Tian J.H."/>
            <person name="Sheng Y."/>
            <person name="Liu T."/>
            <person name="Pan Y.S."/>
            <person name="Xia L.Y."/>
            <person name="Li J."/>
            <person name="Zhao F."/>
            <person name="Cao W.C."/>
        </authorList>
    </citation>
    <scope>NUCLEOTIDE SEQUENCE</scope>
    <source>
        <strain evidence="15">Rsan-2018</strain>
    </source>
</reference>
<comment type="caution">
    <text evidence="15">The sequence shown here is derived from an EMBL/GenBank/DDBJ whole genome shotgun (WGS) entry which is preliminary data.</text>
</comment>
<feature type="region of interest" description="Disordered" evidence="13">
    <location>
        <begin position="80"/>
        <end position="112"/>
    </location>
</feature>
<gene>
    <name evidence="15" type="ORF">HPB52_021531</name>
</gene>
<dbReference type="GO" id="GO:0030154">
    <property type="term" value="P:cell differentiation"/>
    <property type="evidence" value="ECO:0007669"/>
    <property type="project" value="UniProtKB-KW"/>
</dbReference>
<evidence type="ECO:0000256" key="11">
    <source>
        <dbReference type="ARBA" id="ARBA00045821"/>
    </source>
</evidence>
<sequence length="129" mass="14412">MGTDLSVAGLSTTSEAKRGYQLPSPIRRPPNASMLFPQEKRRSVAAENPNENNQRTGSRLGKLWRSLSADDDDELCQRKAAEVAADHEKRYSDYDYNPRDAHQPPSSRTTIPRTGAAVVLLRSIVEFQQ</sequence>
<evidence type="ECO:0000256" key="5">
    <source>
        <dbReference type="ARBA" id="ARBA00022860"/>
    </source>
</evidence>
<keyword evidence="5" id="KW-0112">Calmodulin-binding</keyword>
<comment type="subcellular location">
    <subcellularLocation>
        <location evidence="1">Nucleus speckle</location>
    </subcellularLocation>
</comment>
<dbReference type="Gene3D" id="1.10.30.10">
    <property type="entry name" value="High mobility group box domain"/>
    <property type="match status" value="1"/>
</dbReference>
<feature type="DNA-binding region" description="HMG box" evidence="12">
    <location>
        <begin position="26"/>
        <end position="95"/>
    </location>
</feature>
<keyword evidence="4" id="KW-0221">Differentiation</keyword>
<dbReference type="InterPro" id="IPR050140">
    <property type="entry name" value="SRY-related_HMG-box_TF-like"/>
</dbReference>
<reference evidence="15" key="2">
    <citation type="submission" date="2021-09" db="EMBL/GenBank/DDBJ databases">
        <authorList>
            <person name="Jia N."/>
            <person name="Wang J."/>
            <person name="Shi W."/>
            <person name="Du L."/>
            <person name="Sun Y."/>
            <person name="Zhan W."/>
            <person name="Jiang J."/>
            <person name="Wang Q."/>
            <person name="Zhang B."/>
            <person name="Ji P."/>
            <person name="Sakyi L.B."/>
            <person name="Cui X."/>
            <person name="Yuan T."/>
            <person name="Jiang B."/>
            <person name="Yang W."/>
            <person name="Lam T.T.-Y."/>
            <person name="Chang Q."/>
            <person name="Ding S."/>
            <person name="Wang X."/>
            <person name="Zhu J."/>
            <person name="Ruan X."/>
            <person name="Zhao L."/>
            <person name="Wei J."/>
            <person name="Que T."/>
            <person name="Du C."/>
            <person name="Cheng J."/>
            <person name="Dai P."/>
            <person name="Han X."/>
            <person name="Huang E."/>
            <person name="Gao Y."/>
            <person name="Liu J."/>
            <person name="Shao H."/>
            <person name="Ye R."/>
            <person name="Li L."/>
            <person name="Wei W."/>
            <person name="Wang X."/>
            <person name="Wang C."/>
            <person name="Huo Q."/>
            <person name="Li W."/>
            <person name="Guo W."/>
            <person name="Chen H."/>
            <person name="Chen S."/>
            <person name="Zhou L."/>
            <person name="Zhou L."/>
            <person name="Ni X."/>
            <person name="Tian J."/>
            <person name="Zhou Y."/>
            <person name="Sheng Y."/>
            <person name="Liu T."/>
            <person name="Pan Y."/>
            <person name="Xia L."/>
            <person name="Li J."/>
            <person name="Zhao F."/>
            <person name="Cao W."/>
        </authorList>
    </citation>
    <scope>NUCLEOTIDE SEQUENCE</scope>
    <source>
        <strain evidence="15">Rsan-2018</strain>
        <tissue evidence="15">Larvae</tissue>
    </source>
</reference>
<dbReference type="SUPFAM" id="SSF47095">
    <property type="entry name" value="HMG-box"/>
    <property type="match status" value="1"/>
</dbReference>
<feature type="compositionally biased region" description="Basic and acidic residues" evidence="13">
    <location>
        <begin position="80"/>
        <end position="102"/>
    </location>
</feature>
<dbReference type="OrthoDB" id="8808691at2759"/>
<dbReference type="PANTHER" id="PTHR10270:SF161">
    <property type="entry name" value="SEX-DETERMINING REGION Y PROTEIN"/>
    <property type="match status" value="1"/>
</dbReference>
<dbReference type="GO" id="GO:0007548">
    <property type="term" value="P:sex differentiation"/>
    <property type="evidence" value="ECO:0007669"/>
    <property type="project" value="UniProtKB-KW"/>
</dbReference>
<dbReference type="GO" id="GO:0001228">
    <property type="term" value="F:DNA-binding transcription activator activity, RNA polymerase II-specific"/>
    <property type="evidence" value="ECO:0007669"/>
    <property type="project" value="TreeGrafter"/>
</dbReference>
<evidence type="ECO:0000313" key="15">
    <source>
        <dbReference type="EMBL" id="KAH7984486.1"/>
    </source>
</evidence>
<keyword evidence="12" id="KW-0539">Nucleus</keyword>
<proteinExistence type="inferred from homology"/>